<dbReference type="InterPro" id="IPR042187">
    <property type="entry name" value="Flagellin_C_sub2"/>
</dbReference>
<dbReference type="Pfam" id="PF00700">
    <property type="entry name" value="Flagellin_C"/>
    <property type="match status" value="1"/>
</dbReference>
<evidence type="ECO:0000313" key="2">
    <source>
        <dbReference type="EMBL" id="TFD65286.1"/>
    </source>
</evidence>
<feature type="domain" description="Flagellin C-terminal" evidence="1">
    <location>
        <begin position="83"/>
        <end position="133"/>
    </location>
</feature>
<dbReference type="OrthoDB" id="5116355at2"/>
<protein>
    <recommendedName>
        <fullName evidence="1">Flagellin C-terminal domain-containing protein</fullName>
    </recommendedName>
</protein>
<accession>A0A4R9ALN6</accession>
<gene>
    <name evidence="2" type="ORF">E3T47_10660</name>
</gene>
<sequence length="137" mass="14285">MDGPASQHLTEEIIMDMQVNNNTSASDAYRKLAASQTRLAQPTVAISSGLASTEPANTEPAVTEPAVTADSVNFEGKTRAVSAENTLAAASRLTNSAMAEQMVDLTRVSILTQPVTAVSAQANQSNSDVLQLLRPAA</sequence>
<dbReference type="AlphaFoldDB" id="A0A4R9ALN6"/>
<evidence type="ECO:0000259" key="1">
    <source>
        <dbReference type="Pfam" id="PF00700"/>
    </source>
</evidence>
<dbReference type="EMBL" id="SOHK01000015">
    <property type="protein sequence ID" value="TFD65286.1"/>
    <property type="molecule type" value="Genomic_DNA"/>
</dbReference>
<evidence type="ECO:0000313" key="3">
    <source>
        <dbReference type="Proteomes" id="UP000298154"/>
    </source>
</evidence>
<name>A0A4R9ALN6_9MICO</name>
<dbReference type="Gene3D" id="6.10.10.10">
    <property type="entry name" value="Flagellar export chaperone, C-terminal domain"/>
    <property type="match status" value="1"/>
</dbReference>
<dbReference type="Proteomes" id="UP000298154">
    <property type="component" value="Unassembled WGS sequence"/>
</dbReference>
<keyword evidence="3" id="KW-1185">Reference proteome</keyword>
<proteinExistence type="predicted"/>
<organism evidence="2 3">
    <name type="scientific">Cryobacterium ruanii</name>
    <dbReference type="NCBI Taxonomy" id="1259197"/>
    <lineage>
        <taxon>Bacteria</taxon>
        <taxon>Bacillati</taxon>
        <taxon>Actinomycetota</taxon>
        <taxon>Actinomycetes</taxon>
        <taxon>Micrococcales</taxon>
        <taxon>Microbacteriaceae</taxon>
        <taxon>Cryobacterium</taxon>
    </lineage>
</organism>
<dbReference type="InterPro" id="IPR046358">
    <property type="entry name" value="Flagellin_C"/>
</dbReference>
<dbReference type="GO" id="GO:0009288">
    <property type="term" value="C:bacterial-type flagellum"/>
    <property type="evidence" value="ECO:0007669"/>
    <property type="project" value="InterPro"/>
</dbReference>
<dbReference type="SUPFAM" id="SSF64518">
    <property type="entry name" value="Phase 1 flagellin"/>
    <property type="match status" value="1"/>
</dbReference>
<reference evidence="2 3" key="1">
    <citation type="submission" date="2019-03" db="EMBL/GenBank/DDBJ databases">
        <title>Genomics of glacier-inhabiting Cryobacterium strains.</title>
        <authorList>
            <person name="Liu Q."/>
            <person name="Xin Y.-H."/>
        </authorList>
    </citation>
    <scope>NUCLEOTIDE SEQUENCE [LARGE SCALE GENOMIC DNA]</scope>
    <source>
        <strain evidence="2 3">Sr36</strain>
    </source>
</reference>
<comment type="caution">
    <text evidence="2">The sequence shown here is derived from an EMBL/GenBank/DDBJ whole genome shotgun (WGS) entry which is preliminary data.</text>
</comment>